<keyword evidence="3 5" id="KW-0274">FAD</keyword>
<comment type="cofactor">
    <cofactor evidence="5">
        <name>FAD</name>
        <dbReference type="ChEBI" id="CHEBI:57692"/>
    </cofactor>
    <text evidence="5">Binds 1 FAD per subunit.</text>
</comment>
<dbReference type="EMBL" id="RJVP01000004">
    <property type="protein sequence ID" value="ROH85774.1"/>
    <property type="molecule type" value="Genomic_DNA"/>
</dbReference>
<dbReference type="GO" id="GO:0006950">
    <property type="term" value="P:response to stress"/>
    <property type="evidence" value="ECO:0007669"/>
    <property type="project" value="UniProtKB-ARBA"/>
</dbReference>
<evidence type="ECO:0000313" key="9">
    <source>
        <dbReference type="Proteomes" id="UP000275137"/>
    </source>
</evidence>
<dbReference type="InterPro" id="IPR002081">
    <property type="entry name" value="Cryptochrome/DNA_photolyase_1"/>
</dbReference>
<dbReference type="InterPro" id="IPR005101">
    <property type="entry name" value="Cryptochr/Photolyase_FAD-bd"/>
</dbReference>
<keyword evidence="4" id="KW-0157">Chromophore</keyword>
<feature type="domain" description="Photolyase/cryptochrome alpha/beta" evidence="7">
    <location>
        <begin position="12"/>
        <end position="141"/>
    </location>
</feature>
<protein>
    <submittedName>
        <fullName evidence="8">Deoxyribodipyrimidine photo-lyase/cryptochrome family protein</fullName>
    </submittedName>
</protein>
<keyword evidence="9" id="KW-1185">Reference proteome</keyword>
<dbReference type="AlphaFoldDB" id="A0A3N0UZQ4"/>
<dbReference type="GO" id="GO:0071949">
    <property type="term" value="F:FAD binding"/>
    <property type="evidence" value="ECO:0007669"/>
    <property type="project" value="TreeGrafter"/>
</dbReference>
<dbReference type="Pfam" id="PF00875">
    <property type="entry name" value="DNA_photolyase"/>
    <property type="match status" value="1"/>
</dbReference>
<evidence type="ECO:0000256" key="3">
    <source>
        <dbReference type="ARBA" id="ARBA00022827"/>
    </source>
</evidence>
<dbReference type="PANTHER" id="PTHR11455:SF9">
    <property type="entry name" value="CRYPTOCHROME CIRCADIAN CLOCK 5 ISOFORM X1"/>
    <property type="match status" value="1"/>
</dbReference>
<sequence length="535" mass="60698">MDACSKRGMSSPIHIVWFKRDLRIHDHAPLAEACRAGPVLALFAWEPSVLAGADYAQQHAQFAEECLNALRGDLAQLGLPLLVWPRGMVDALQQLRRHVQIAGLWSHEETGNDATFSVDKAVATWCRTHGTHWNEYPQHGVVRRLADRNRWNGLWEQRMRAAQYQLPTQVCAAVIPASLLHNTVPRPQAAGTDKPRRQTGGRQPAIALLEDFLDGRAARYRPCMSSPLTASSACSRLSPYLAWGTLSMRELVQATRQRRIALKLQDSAAPRGLSAGLTAFESRLHWHCHFMQKLESEPALEFHNLHRAHDTLRAAEPSSMEQQQRLRAWTRGETGWPLVDACMAMLRQTGWINFRMRAMLMSSASYLYWLHWRIPGLHLAREFTDYEPGIHWPQVQMQSGTTGINALRIYNPIKQAHDQDPSGAFVRHWLPALRQVPDSWIFEPWHMPAALQLRTGCVIGRDYPAPLLDVETATREARARILAVRQQLEARQQAREVVHKHASRKGMPGSARDAQGKEVAARRGRKTNHHQLDLF</sequence>
<evidence type="ECO:0000256" key="5">
    <source>
        <dbReference type="PIRSR" id="PIRSR602081-1"/>
    </source>
</evidence>
<dbReference type="GO" id="GO:0003677">
    <property type="term" value="F:DNA binding"/>
    <property type="evidence" value="ECO:0007669"/>
    <property type="project" value="TreeGrafter"/>
</dbReference>
<dbReference type="GO" id="GO:0006139">
    <property type="term" value="P:nucleobase-containing compound metabolic process"/>
    <property type="evidence" value="ECO:0007669"/>
    <property type="project" value="UniProtKB-ARBA"/>
</dbReference>
<dbReference type="PROSITE" id="PS51645">
    <property type="entry name" value="PHR_CRY_ALPHA_BETA"/>
    <property type="match status" value="1"/>
</dbReference>
<dbReference type="SUPFAM" id="SSF52425">
    <property type="entry name" value="Cryptochrome/photolyase, N-terminal domain"/>
    <property type="match status" value="1"/>
</dbReference>
<evidence type="ECO:0000256" key="1">
    <source>
        <dbReference type="ARBA" id="ARBA00001932"/>
    </source>
</evidence>
<evidence type="ECO:0000259" key="7">
    <source>
        <dbReference type="PROSITE" id="PS51645"/>
    </source>
</evidence>
<dbReference type="Gene3D" id="3.40.50.620">
    <property type="entry name" value="HUPs"/>
    <property type="match status" value="1"/>
</dbReference>
<evidence type="ECO:0000256" key="2">
    <source>
        <dbReference type="ARBA" id="ARBA00022630"/>
    </source>
</evidence>
<dbReference type="InterPro" id="IPR014729">
    <property type="entry name" value="Rossmann-like_a/b/a_fold"/>
</dbReference>
<dbReference type="InterPro" id="IPR036155">
    <property type="entry name" value="Crypto/Photolyase_N_sf"/>
</dbReference>
<feature type="binding site" evidence="5">
    <location>
        <position position="280"/>
    </location>
    <ligand>
        <name>FAD</name>
        <dbReference type="ChEBI" id="CHEBI:57692"/>
    </ligand>
</feature>
<dbReference type="PANTHER" id="PTHR11455">
    <property type="entry name" value="CRYPTOCHROME"/>
    <property type="match status" value="1"/>
</dbReference>
<dbReference type="InterPro" id="IPR018394">
    <property type="entry name" value="DNA_photolyase_1_CS_C"/>
</dbReference>
<feature type="region of interest" description="Disordered" evidence="6">
    <location>
        <begin position="498"/>
        <end position="535"/>
    </location>
</feature>
<comment type="cofactor">
    <cofactor evidence="1">
        <name>(6R)-5,10-methylene-5,6,7,8-tetrahydrofolate</name>
        <dbReference type="ChEBI" id="CHEBI:15636"/>
    </cofactor>
</comment>
<gene>
    <name evidence="8" type="ORF">ED236_08500</name>
</gene>
<proteinExistence type="predicted"/>
<evidence type="ECO:0000313" key="8">
    <source>
        <dbReference type="EMBL" id="ROH85774.1"/>
    </source>
</evidence>
<dbReference type="InterPro" id="IPR036134">
    <property type="entry name" value="Crypto/Photolyase_FAD-like_sf"/>
</dbReference>
<feature type="binding site" evidence="5">
    <location>
        <position position="220"/>
    </location>
    <ligand>
        <name>FAD</name>
        <dbReference type="ChEBI" id="CHEBI:57692"/>
    </ligand>
</feature>
<accession>A0A3N0UZQ4</accession>
<name>A0A3N0UZQ4_9PROT</name>
<evidence type="ECO:0000256" key="4">
    <source>
        <dbReference type="ARBA" id="ARBA00022991"/>
    </source>
</evidence>
<comment type="caution">
    <text evidence="8">The sequence shown here is derived from an EMBL/GenBank/DDBJ whole genome shotgun (WGS) entry which is preliminary data.</text>
</comment>
<dbReference type="InterPro" id="IPR006050">
    <property type="entry name" value="DNA_photolyase_N"/>
</dbReference>
<reference evidence="8 9" key="1">
    <citation type="submission" date="2018-10" db="EMBL/GenBank/DDBJ databases">
        <authorList>
            <person name="Chen W.-M."/>
        </authorList>
    </citation>
    <scope>NUCLEOTIDE SEQUENCE [LARGE SCALE GENOMIC DNA]</scope>
    <source>
        <strain evidence="8 9">H-5</strain>
    </source>
</reference>
<evidence type="ECO:0000256" key="6">
    <source>
        <dbReference type="SAM" id="MobiDB-lite"/>
    </source>
</evidence>
<dbReference type="GO" id="GO:0003904">
    <property type="term" value="F:deoxyribodipyrimidine photo-lyase activity"/>
    <property type="evidence" value="ECO:0007669"/>
    <property type="project" value="TreeGrafter"/>
</dbReference>
<dbReference type="GO" id="GO:0009416">
    <property type="term" value="P:response to light stimulus"/>
    <property type="evidence" value="ECO:0007669"/>
    <property type="project" value="TreeGrafter"/>
</dbReference>
<dbReference type="Pfam" id="PF03441">
    <property type="entry name" value="FAD_binding_7"/>
    <property type="match status" value="1"/>
</dbReference>
<dbReference type="Gene3D" id="1.25.40.80">
    <property type="match status" value="1"/>
</dbReference>
<keyword evidence="8" id="KW-0456">Lyase</keyword>
<organism evidence="8 9">
    <name type="scientific">Pseudomethylobacillus aquaticus</name>
    <dbReference type="NCBI Taxonomy" id="2676064"/>
    <lineage>
        <taxon>Bacteria</taxon>
        <taxon>Pseudomonadati</taxon>
        <taxon>Pseudomonadota</taxon>
        <taxon>Betaproteobacteria</taxon>
        <taxon>Nitrosomonadales</taxon>
        <taxon>Methylophilaceae</taxon>
        <taxon>Pseudomethylobacillus</taxon>
    </lineage>
</organism>
<dbReference type="Proteomes" id="UP000275137">
    <property type="component" value="Unassembled WGS sequence"/>
</dbReference>
<dbReference type="PROSITE" id="PS00394">
    <property type="entry name" value="DNA_PHOTOLYASES_1_1"/>
    <property type="match status" value="1"/>
</dbReference>
<keyword evidence="2 5" id="KW-0285">Flavoprotein</keyword>
<dbReference type="SUPFAM" id="SSF48173">
    <property type="entry name" value="Cryptochrome/photolyase FAD-binding domain"/>
    <property type="match status" value="1"/>
</dbReference>
<dbReference type="Gene3D" id="1.10.579.10">
    <property type="entry name" value="DNA Cyclobutane Dipyrimidine Photolyase, subunit A, domain 3"/>
    <property type="match status" value="1"/>
</dbReference>